<feature type="transmembrane region" description="Helical" evidence="6">
    <location>
        <begin position="209"/>
        <end position="229"/>
    </location>
</feature>
<dbReference type="GO" id="GO:0022857">
    <property type="term" value="F:transmembrane transporter activity"/>
    <property type="evidence" value="ECO:0007669"/>
    <property type="project" value="InterPro"/>
</dbReference>
<dbReference type="RefSeq" id="WP_168876044.1">
    <property type="nucleotide sequence ID" value="NZ_JABAIM010000001.1"/>
</dbReference>
<dbReference type="EMBL" id="JABAIM010000001">
    <property type="protein sequence ID" value="NLR74430.1"/>
    <property type="molecule type" value="Genomic_DNA"/>
</dbReference>
<sequence>MYHPARILLPFALGYFFSYLLRTVNAVIAPWLTHEMGLSKAELGALTSAYFFTFALAQLPLGILMDRLGPRRLNAALLLVAAAGCAVFGLASSSAGLMLGRALIGLGVSGCLMCAIKANTEWFPLHRLPALNSWILFAGLAGSIVATLPVAWLLSQLGFQGLFMLLVGVGVLAAFIQWRVVPEPAQARPQESLRDSMQAVGQLFRQRRFWSLAPLGALVMGLHMAMQGLWLAQWLRDVRQLPGATVDHLLFQLALVATCGALLWGQVASRLQKRGIAPLTLLCGVAALNGSALLLLAWNPDWPALLLIGSYSFTAMAGNLAYAVMTARFDPQLAGRANTALNLVNFVIAFLTQSGFGYALEALQPRMPLLQAYPALLTTMAALVILSVLLAWRGRRAHGVPPSPVSAPQQIHR</sequence>
<feature type="domain" description="Major facilitator superfamily (MFS) profile" evidence="7">
    <location>
        <begin position="7"/>
        <end position="399"/>
    </location>
</feature>
<feature type="transmembrane region" description="Helical" evidence="6">
    <location>
        <begin position="130"/>
        <end position="152"/>
    </location>
</feature>
<dbReference type="InterPro" id="IPR011701">
    <property type="entry name" value="MFS"/>
</dbReference>
<evidence type="ECO:0000313" key="9">
    <source>
        <dbReference type="Proteomes" id="UP000587991"/>
    </source>
</evidence>
<protein>
    <submittedName>
        <fullName evidence="8">MFS transporter</fullName>
    </submittedName>
</protein>
<feature type="transmembrane region" description="Helical" evidence="6">
    <location>
        <begin position="158"/>
        <end position="178"/>
    </location>
</feature>
<dbReference type="PANTHER" id="PTHR43124">
    <property type="entry name" value="PURINE EFFLUX PUMP PBUE"/>
    <property type="match status" value="1"/>
</dbReference>
<evidence type="ECO:0000256" key="2">
    <source>
        <dbReference type="ARBA" id="ARBA00022475"/>
    </source>
</evidence>
<feature type="transmembrane region" description="Helical" evidence="6">
    <location>
        <begin position="279"/>
        <end position="298"/>
    </location>
</feature>
<feature type="transmembrane region" description="Helical" evidence="6">
    <location>
        <begin position="339"/>
        <end position="360"/>
    </location>
</feature>
<feature type="transmembrane region" description="Helical" evidence="6">
    <location>
        <begin position="7"/>
        <end position="31"/>
    </location>
</feature>
<evidence type="ECO:0000313" key="8">
    <source>
        <dbReference type="EMBL" id="NLR74430.1"/>
    </source>
</evidence>
<proteinExistence type="predicted"/>
<gene>
    <name evidence="8" type="ORF">HF682_04600</name>
</gene>
<keyword evidence="4 6" id="KW-1133">Transmembrane helix</keyword>
<dbReference type="InterPro" id="IPR036259">
    <property type="entry name" value="MFS_trans_sf"/>
</dbReference>
<dbReference type="Pfam" id="PF07690">
    <property type="entry name" value="MFS_1"/>
    <property type="match status" value="1"/>
</dbReference>
<name>A0A847RT93_9NEIS</name>
<accession>A0A847RT93</accession>
<feature type="transmembrane region" description="Helical" evidence="6">
    <location>
        <begin position="43"/>
        <end position="61"/>
    </location>
</feature>
<feature type="transmembrane region" description="Helical" evidence="6">
    <location>
        <begin position="73"/>
        <end position="92"/>
    </location>
</feature>
<evidence type="ECO:0000256" key="3">
    <source>
        <dbReference type="ARBA" id="ARBA00022692"/>
    </source>
</evidence>
<keyword evidence="9" id="KW-1185">Reference proteome</keyword>
<keyword evidence="2" id="KW-1003">Cell membrane</keyword>
<dbReference type="InterPro" id="IPR020846">
    <property type="entry name" value="MFS_dom"/>
</dbReference>
<evidence type="ECO:0000256" key="5">
    <source>
        <dbReference type="ARBA" id="ARBA00023136"/>
    </source>
</evidence>
<organism evidence="8 9">
    <name type="scientific">Leeia aquatica</name>
    <dbReference type="NCBI Taxonomy" id="2725557"/>
    <lineage>
        <taxon>Bacteria</taxon>
        <taxon>Pseudomonadati</taxon>
        <taxon>Pseudomonadota</taxon>
        <taxon>Betaproteobacteria</taxon>
        <taxon>Neisseriales</taxon>
        <taxon>Leeiaceae</taxon>
        <taxon>Leeia</taxon>
    </lineage>
</organism>
<dbReference type="GO" id="GO:0005886">
    <property type="term" value="C:plasma membrane"/>
    <property type="evidence" value="ECO:0007669"/>
    <property type="project" value="UniProtKB-SubCell"/>
</dbReference>
<feature type="transmembrane region" description="Helical" evidence="6">
    <location>
        <begin position="372"/>
        <end position="392"/>
    </location>
</feature>
<evidence type="ECO:0000256" key="6">
    <source>
        <dbReference type="SAM" id="Phobius"/>
    </source>
</evidence>
<feature type="transmembrane region" description="Helical" evidence="6">
    <location>
        <begin position="249"/>
        <end position="267"/>
    </location>
</feature>
<dbReference type="Proteomes" id="UP000587991">
    <property type="component" value="Unassembled WGS sequence"/>
</dbReference>
<dbReference type="PANTHER" id="PTHR43124:SF3">
    <property type="entry name" value="CHLORAMPHENICOL EFFLUX PUMP RV0191"/>
    <property type="match status" value="1"/>
</dbReference>
<dbReference type="Gene3D" id="1.20.1250.20">
    <property type="entry name" value="MFS general substrate transporter like domains"/>
    <property type="match status" value="2"/>
</dbReference>
<evidence type="ECO:0000259" key="7">
    <source>
        <dbReference type="PROSITE" id="PS50850"/>
    </source>
</evidence>
<reference evidence="8 9" key="1">
    <citation type="submission" date="2020-04" db="EMBL/GenBank/DDBJ databases">
        <title>Draft genome of Leeia sp. IMCC25680.</title>
        <authorList>
            <person name="Song J."/>
            <person name="Cho J.-C."/>
        </authorList>
    </citation>
    <scope>NUCLEOTIDE SEQUENCE [LARGE SCALE GENOMIC DNA]</scope>
    <source>
        <strain evidence="8 9">IMCC25680</strain>
    </source>
</reference>
<feature type="transmembrane region" description="Helical" evidence="6">
    <location>
        <begin position="304"/>
        <end position="327"/>
    </location>
</feature>
<keyword evidence="5 6" id="KW-0472">Membrane</keyword>
<dbReference type="SUPFAM" id="SSF103473">
    <property type="entry name" value="MFS general substrate transporter"/>
    <property type="match status" value="1"/>
</dbReference>
<comment type="subcellular location">
    <subcellularLocation>
        <location evidence="1">Cell membrane</location>
        <topology evidence="1">Multi-pass membrane protein</topology>
    </subcellularLocation>
</comment>
<dbReference type="InterPro" id="IPR050189">
    <property type="entry name" value="MFS_Efflux_Transporters"/>
</dbReference>
<comment type="caution">
    <text evidence="8">The sequence shown here is derived from an EMBL/GenBank/DDBJ whole genome shotgun (WGS) entry which is preliminary data.</text>
</comment>
<dbReference type="PROSITE" id="PS50850">
    <property type="entry name" value="MFS"/>
    <property type="match status" value="1"/>
</dbReference>
<dbReference type="AlphaFoldDB" id="A0A847RT93"/>
<keyword evidence="3 6" id="KW-0812">Transmembrane</keyword>
<evidence type="ECO:0000256" key="1">
    <source>
        <dbReference type="ARBA" id="ARBA00004651"/>
    </source>
</evidence>
<evidence type="ECO:0000256" key="4">
    <source>
        <dbReference type="ARBA" id="ARBA00022989"/>
    </source>
</evidence>
<feature type="transmembrane region" description="Helical" evidence="6">
    <location>
        <begin position="98"/>
        <end position="118"/>
    </location>
</feature>